<evidence type="ECO:0000313" key="1">
    <source>
        <dbReference type="EMBL" id="GIL41834.1"/>
    </source>
</evidence>
<dbReference type="EMBL" id="BOPV01000001">
    <property type="protein sequence ID" value="GIL41834.1"/>
    <property type="molecule type" value="Genomic_DNA"/>
</dbReference>
<evidence type="ECO:0000313" key="2">
    <source>
        <dbReference type="Proteomes" id="UP000681075"/>
    </source>
</evidence>
<name>A0A8S8XH27_9PROT</name>
<dbReference type="Proteomes" id="UP000681075">
    <property type="component" value="Unassembled WGS sequence"/>
</dbReference>
<dbReference type="InterPro" id="IPR029063">
    <property type="entry name" value="SAM-dependent_MTases_sf"/>
</dbReference>
<sequence length="199" mass="21754">MTEAQTSPAALRNRDPILAILRRVLPDRGLILEIASGTGEHAVHFAGALPGIRWQPSDLSDEALRSIEAHAQIAQLPNLLPSITLDVTKMPWPVEQADAILCCNMIHIAPWEAAQGLFAGAGHVLRAGAAMVLYGPFRESDRPTAPSNESFDESLRLRNPAWGLRRLEDVKALAALNGLQFVERIDMPANNLSVVFRRT</sequence>
<gene>
    <name evidence="1" type="ORF">TMPK1_40710</name>
</gene>
<dbReference type="InterPro" id="IPR010342">
    <property type="entry name" value="DUF938"/>
</dbReference>
<dbReference type="PANTHER" id="PTHR20974">
    <property type="entry name" value="UPF0585 PROTEIN CG18661"/>
    <property type="match status" value="1"/>
</dbReference>
<keyword evidence="2" id="KW-1185">Reference proteome</keyword>
<dbReference type="AlphaFoldDB" id="A0A8S8XH27"/>
<dbReference type="Gene3D" id="3.40.50.150">
    <property type="entry name" value="Vaccinia Virus protein VP39"/>
    <property type="match status" value="1"/>
</dbReference>
<dbReference type="RefSeq" id="WP_420245497.1">
    <property type="nucleotide sequence ID" value="NZ_BOPV01000001.1"/>
</dbReference>
<comment type="caution">
    <text evidence="1">The sequence shown here is derived from an EMBL/GenBank/DDBJ whole genome shotgun (WGS) entry which is preliminary data.</text>
</comment>
<accession>A0A8S8XH27</accession>
<keyword evidence="1" id="KW-0489">Methyltransferase</keyword>
<protein>
    <submittedName>
        <fullName evidence="1">SAM-dependent methyltransferase</fullName>
    </submittedName>
</protein>
<dbReference type="GO" id="GO:0032259">
    <property type="term" value="P:methylation"/>
    <property type="evidence" value="ECO:0007669"/>
    <property type="project" value="UniProtKB-KW"/>
</dbReference>
<organism evidence="1 2">
    <name type="scientific">Roseiterribacter gracilis</name>
    <dbReference type="NCBI Taxonomy" id="2812848"/>
    <lineage>
        <taxon>Bacteria</taxon>
        <taxon>Pseudomonadati</taxon>
        <taxon>Pseudomonadota</taxon>
        <taxon>Alphaproteobacteria</taxon>
        <taxon>Rhodospirillales</taxon>
        <taxon>Roseiterribacteraceae</taxon>
        <taxon>Roseiterribacter</taxon>
    </lineage>
</organism>
<keyword evidence="1" id="KW-0808">Transferase</keyword>
<dbReference type="CDD" id="cd02440">
    <property type="entry name" value="AdoMet_MTases"/>
    <property type="match status" value="1"/>
</dbReference>
<dbReference type="GO" id="GO:0008168">
    <property type="term" value="F:methyltransferase activity"/>
    <property type="evidence" value="ECO:0007669"/>
    <property type="project" value="UniProtKB-KW"/>
</dbReference>
<dbReference type="SUPFAM" id="SSF53335">
    <property type="entry name" value="S-adenosyl-L-methionine-dependent methyltransferases"/>
    <property type="match status" value="1"/>
</dbReference>
<reference evidence="1" key="1">
    <citation type="submission" date="2021-02" db="EMBL/GenBank/DDBJ databases">
        <title>Genome sequence of Rhodospirillales sp. strain TMPK1 isolated from soil.</title>
        <authorList>
            <person name="Nakai R."/>
            <person name="Kusada H."/>
            <person name="Tamaki H."/>
        </authorList>
    </citation>
    <scope>NUCLEOTIDE SEQUENCE</scope>
    <source>
        <strain evidence="1">TMPK1</strain>
    </source>
</reference>
<dbReference type="Pfam" id="PF06080">
    <property type="entry name" value="DUF938"/>
    <property type="match status" value="1"/>
</dbReference>
<proteinExistence type="predicted"/>
<dbReference type="PANTHER" id="PTHR20974:SF0">
    <property type="entry name" value="UPF0585 PROTEIN CG18661"/>
    <property type="match status" value="1"/>
</dbReference>